<feature type="region of interest" description="Disordered" evidence="1">
    <location>
        <begin position="85"/>
        <end position="168"/>
    </location>
</feature>
<evidence type="ECO:0000313" key="2">
    <source>
        <dbReference type="EMBL" id="CAF2150728.1"/>
    </source>
</evidence>
<protein>
    <submittedName>
        <fullName evidence="2">(rape) hypothetical protein</fullName>
    </submittedName>
</protein>
<accession>A0A816XVI4</accession>
<evidence type="ECO:0000256" key="1">
    <source>
        <dbReference type="SAM" id="MobiDB-lite"/>
    </source>
</evidence>
<feature type="compositionally biased region" description="Basic and acidic residues" evidence="1">
    <location>
        <begin position="101"/>
        <end position="127"/>
    </location>
</feature>
<name>A0A816XVI4_BRANA</name>
<feature type="compositionally biased region" description="Basic residues" evidence="1">
    <location>
        <begin position="85"/>
        <end position="100"/>
    </location>
</feature>
<proteinExistence type="predicted"/>
<gene>
    <name evidence="2" type="ORF">DARMORV10_A01P20720.1</name>
</gene>
<feature type="region of interest" description="Disordered" evidence="1">
    <location>
        <begin position="1"/>
        <end position="58"/>
    </location>
</feature>
<reference evidence="2" key="1">
    <citation type="submission" date="2021-01" db="EMBL/GenBank/DDBJ databases">
        <authorList>
            <consortium name="Genoscope - CEA"/>
            <person name="William W."/>
        </authorList>
    </citation>
    <scope>NUCLEOTIDE SEQUENCE</scope>
</reference>
<dbReference type="AlphaFoldDB" id="A0A816XVI4"/>
<organism evidence="2">
    <name type="scientific">Brassica napus</name>
    <name type="common">Rape</name>
    <dbReference type="NCBI Taxonomy" id="3708"/>
    <lineage>
        <taxon>Eukaryota</taxon>
        <taxon>Viridiplantae</taxon>
        <taxon>Streptophyta</taxon>
        <taxon>Embryophyta</taxon>
        <taxon>Tracheophyta</taxon>
        <taxon>Spermatophyta</taxon>
        <taxon>Magnoliopsida</taxon>
        <taxon>eudicotyledons</taxon>
        <taxon>Gunneridae</taxon>
        <taxon>Pentapetalae</taxon>
        <taxon>rosids</taxon>
        <taxon>malvids</taxon>
        <taxon>Brassicales</taxon>
        <taxon>Brassicaceae</taxon>
        <taxon>Brassiceae</taxon>
        <taxon>Brassica</taxon>
    </lineage>
</organism>
<dbReference type="Proteomes" id="UP001295469">
    <property type="component" value="Chromosome A01"/>
</dbReference>
<dbReference type="EMBL" id="HG994355">
    <property type="protein sequence ID" value="CAF2150728.1"/>
    <property type="molecule type" value="Genomic_DNA"/>
</dbReference>
<feature type="non-terminal residue" evidence="2">
    <location>
        <position position="1"/>
    </location>
</feature>
<sequence length="168" mass="18712">LDLKRVGPSPNAKSRRGKTGGNNEEDTEQKKKKQTRPGGRLRDTAATAGGRWSSGGNLGEIEHVYMDIIKKIFNNGDLELGRHLSTVHRRSRRRERSHARRGGDDLDMRAESKKEATYGGDNCRRGDMTVIGAEPRRRDAELNQVEPPTKIIAQAQPQIGEADEDEEA</sequence>